<reference evidence="2 3" key="1">
    <citation type="submission" date="2017-08" db="EMBL/GenBank/DDBJ databases">
        <title>Infants hospitalized years apart are colonized by the same room-sourced microbial strains.</title>
        <authorList>
            <person name="Brooks B."/>
            <person name="Olm M.R."/>
            <person name="Firek B.A."/>
            <person name="Baker R."/>
            <person name="Thomas B.C."/>
            <person name="Morowitz M.J."/>
            <person name="Banfield J.F."/>
        </authorList>
    </citation>
    <scope>NUCLEOTIDE SEQUENCE [LARGE SCALE GENOMIC DNA]</scope>
    <source>
        <strain evidence="2">S2_018_000_R3_110</strain>
    </source>
</reference>
<accession>A0A2W4Z881</accession>
<proteinExistence type="predicted"/>
<evidence type="ECO:0000256" key="1">
    <source>
        <dbReference type="SAM" id="MobiDB-lite"/>
    </source>
</evidence>
<dbReference type="Gene3D" id="3.40.630.30">
    <property type="match status" value="1"/>
</dbReference>
<dbReference type="SUPFAM" id="SSF55729">
    <property type="entry name" value="Acyl-CoA N-acyltransferases (Nat)"/>
    <property type="match status" value="1"/>
</dbReference>
<name>A0A2W4Z881_9SPHN</name>
<evidence type="ECO:0000313" key="2">
    <source>
        <dbReference type="EMBL" id="PZO76732.1"/>
    </source>
</evidence>
<comment type="caution">
    <text evidence="2">The sequence shown here is derived from an EMBL/GenBank/DDBJ whole genome shotgun (WGS) entry which is preliminary data.</text>
</comment>
<feature type="compositionally biased region" description="Basic and acidic residues" evidence="1">
    <location>
        <begin position="55"/>
        <end position="71"/>
    </location>
</feature>
<evidence type="ECO:0000313" key="3">
    <source>
        <dbReference type="Proteomes" id="UP000248614"/>
    </source>
</evidence>
<organism evidence="2 3">
    <name type="scientific">Sphingomonas hengshuiensis</name>
    <dbReference type="NCBI Taxonomy" id="1609977"/>
    <lineage>
        <taxon>Bacteria</taxon>
        <taxon>Pseudomonadati</taxon>
        <taxon>Pseudomonadota</taxon>
        <taxon>Alphaproteobacteria</taxon>
        <taxon>Sphingomonadales</taxon>
        <taxon>Sphingomonadaceae</taxon>
        <taxon>Sphingomonas</taxon>
    </lineage>
</organism>
<feature type="region of interest" description="Disordered" evidence="1">
    <location>
        <begin position="51"/>
        <end position="75"/>
    </location>
</feature>
<dbReference type="InterPro" id="IPR016181">
    <property type="entry name" value="Acyl_CoA_acyltransferase"/>
</dbReference>
<gene>
    <name evidence="2" type="ORF">DI632_10300</name>
</gene>
<protein>
    <recommendedName>
        <fullName evidence="4">GNAT family N-acetyltransferase</fullName>
    </recommendedName>
</protein>
<dbReference type="AlphaFoldDB" id="A0A2W4Z881"/>
<dbReference type="Proteomes" id="UP000248614">
    <property type="component" value="Unassembled WGS sequence"/>
</dbReference>
<evidence type="ECO:0008006" key="4">
    <source>
        <dbReference type="Google" id="ProtNLM"/>
    </source>
</evidence>
<dbReference type="EMBL" id="QFNF01000025">
    <property type="protein sequence ID" value="PZO76732.1"/>
    <property type="molecule type" value="Genomic_DNA"/>
</dbReference>
<sequence>MPALWRPAIPADAAAIASLARAELGDYGEAADLYAERIALAPGGCWVLSGGDADAPPRQEEAGDGAEHEGASGRPPAVLGHCISHPWHRFAPPAMHRLLGDLPPDADCWYLHDVVVAPAGRGSRAVERLLPILADAAARRRIPILALVAVGGADAYWARQGFFAAPGAAEGFGADAVYMERPATR</sequence>